<protein>
    <submittedName>
        <fullName evidence="5">Histidine triad nucleotide-binding protein</fullName>
    </submittedName>
</protein>
<dbReference type="Gene3D" id="3.30.428.10">
    <property type="entry name" value="HIT-like"/>
    <property type="match status" value="1"/>
</dbReference>
<dbReference type="PANTHER" id="PTHR23089">
    <property type="entry name" value="HISTIDINE TRIAD HIT PROTEIN"/>
    <property type="match status" value="1"/>
</dbReference>
<feature type="active site" description="Tele-AMP-histidine intermediate" evidence="1">
    <location>
        <position position="99"/>
    </location>
</feature>
<evidence type="ECO:0000256" key="3">
    <source>
        <dbReference type="PROSITE-ProRule" id="PRU00464"/>
    </source>
</evidence>
<dbReference type="InterPro" id="IPR011146">
    <property type="entry name" value="HIT-like"/>
</dbReference>
<dbReference type="RefSeq" id="WP_123039808.1">
    <property type="nucleotide sequence ID" value="NZ_CP033433.1"/>
</dbReference>
<evidence type="ECO:0000313" key="6">
    <source>
        <dbReference type="Proteomes" id="UP000269097"/>
    </source>
</evidence>
<dbReference type="Pfam" id="PF01230">
    <property type="entry name" value="HIT"/>
    <property type="match status" value="1"/>
</dbReference>
<evidence type="ECO:0000256" key="1">
    <source>
        <dbReference type="PIRSR" id="PIRSR601310-1"/>
    </source>
</evidence>
<dbReference type="PROSITE" id="PS51084">
    <property type="entry name" value="HIT_2"/>
    <property type="match status" value="1"/>
</dbReference>
<dbReference type="EMBL" id="CP033433">
    <property type="protein sequence ID" value="AYQ71745.1"/>
    <property type="molecule type" value="Genomic_DNA"/>
</dbReference>
<feature type="short sequence motif" description="Histidine triad motif" evidence="2 3">
    <location>
        <begin position="97"/>
        <end position="101"/>
    </location>
</feature>
<dbReference type="InterPro" id="IPR001310">
    <property type="entry name" value="Histidine_triad_HIT"/>
</dbReference>
<dbReference type="SUPFAM" id="SSF54197">
    <property type="entry name" value="HIT-like"/>
    <property type="match status" value="1"/>
</dbReference>
<reference evidence="5 6" key="1">
    <citation type="submission" date="2018-10" db="EMBL/GenBank/DDBJ databases">
        <title>Genome Sequence of Cohnella sp.</title>
        <authorList>
            <person name="Srinivasan S."/>
            <person name="Kim M.K."/>
        </authorList>
    </citation>
    <scope>NUCLEOTIDE SEQUENCE [LARGE SCALE GENOMIC DNA]</scope>
    <source>
        <strain evidence="5 6">18JY8-7</strain>
    </source>
</reference>
<dbReference type="AlphaFoldDB" id="A0A3G3JU44"/>
<sequence>MDCIFCKIAEGTIPSRKVYEDDHVLAFHDIQPQAPVHLLVIPKKHVASLDDASPEDLELLGRAMLAAKQVARDAGLTDSGYRVVTNIGPDAGQVVFHLHLHVMGGEKLAGLNPKNSSESDTRPS</sequence>
<dbReference type="Proteomes" id="UP000269097">
    <property type="component" value="Chromosome"/>
</dbReference>
<dbReference type="CDD" id="cd01276">
    <property type="entry name" value="PKCI_related"/>
    <property type="match status" value="1"/>
</dbReference>
<dbReference type="PROSITE" id="PS00892">
    <property type="entry name" value="HIT_1"/>
    <property type="match status" value="1"/>
</dbReference>
<evidence type="ECO:0000313" key="5">
    <source>
        <dbReference type="EMBL" id="AYQ71745.1"/>
    </source>
</evidence>
<dbReference type="InterPro" id="IPR019808">
    <property type="entry name" value="Histidine_triad_CS"/>
</dbReference>
<gene>
    <name evidence="5" type="ORF">EAV92_03650</name>
</gene>
<proteinExistence type="predicted"/>
<evidence type="ECO:0000256" key="2">
    <source>
        <dbReference type="PIRSR" id="PIRSR601310-3"/>
    </source>
</evidence>
<evidence type="ECO:0000259" key="4">
    <source>
        <dbReference type="PROSITE" id="PS51084"/>
    </source>
</evidence>
<organism evidence="5 6">
    <name type="scientific">Cohnella candidum</name>
    <dbReference type="NCBI Taxonomy" id="2674991"/>
    <lineage>
        <taxon>Bacteria</taxon>
        <taxon>Bacillati</taxon>
        <taxon>Bacillota</taxon>
        <taxon>Bacilli</taxon>
        <taxon>Bacillales</taxon>
        <taxon>Paenibacillaceae</taxon>
        <taxon>Cohnella</taxon>
    </lineage>
</organism>
<accession>A0A3G3JU44</accession>
<feature type="domain" description="HIT" evidence="4">
    <location>
        <begin position="4"/>
        <end position="113"/>
    </location>
</feature>
<dbReference type="PRINTS" id="PR00332">
    <property type="entry name" value="HISTRIAD"/>
</dbReference>
<keyword evidence="6" id="KW-1185">Reference proteome</keyword>
<name>A0A3G3JU44_9BACL</name>
<dbReference type="GO" id="GO:0003824">
    <property type="term" value="F:catalytic activity"/>
    <property type="evidence" value="ECO:0007669"/>
    <property type="project" value="InterPro"/>
</dbReference>
<dbReference type="InterPro" id="IPR036265">
    <property type="entry name" value="HIT-like_sf"/>
</dbReference>
<dbReference type="KEGG" id="coh:EAV92_03650"/>